<comment type="similarity">
    <text evidence="1 4">Belongs to the tektin family.</text>
</comment>
<reference evidence="6" key="1">
    <citation type="submission" date="2019-03" db="EMBL/GenBank/DDBJ databases">
        <title>Improved annotation for the trematode Fasciola hepatica.</title>
        <authorList>
            <person name="Choi Y.-J."/>
            <person name="Martin J."/>
            <person name="Mitreva M."/>
        </authorList>
    </citation>
    <scope>NUCLEOTIDE SEQUENCE [LARGE SCALE GENOMIC DNA]</scope>
</reference>
<dbReference type="PANTHER" id="PTHR19960:SF12">
    <property type="entry name" value="TEKTIN-4"/>
    <property type="match status" value="1"/>
</dbReference>
<dbReference type="GO" id="GO:0015630">
    <property type="term" value="C:microtubule cytoskeleton"/>
    <property type="evidence" value="ECO:0007669"/>
    <property type="project" value="UniProtKB-UniRule"/>
</dbReference>
<dbReference type="Pfam" id="PF03148">
    <property type="entry name" value="Tektin"/>
    <property type="match status" value="1"/>
</dbReference>
<evidence type="ECO:0000313" key="6">
    <source>
        <dbReference type="EMBL" id="THD20889.1"/>
    </source>
</evidence>
<keyword evidence="7" id="KW-1185">Reference proteome</keyword>
<dbReference type="PRINTS" id="PR00511">
    <property type="entry name" value="TEKTIN"/>
</dbReference>
<feature type="coiled-coil region" evidence="5">
    <location>
        <begin position="372"/>
        <end position="413"/>
    </location>
</feature>
<dbReference type="AlphaFoldDB" id="A0A4E0QZD6"/>
<comment type="subcellular location">
    <subcellularLocation>
        <location evidence="4">Cytoplasm</location>
        <location evidence="4">Cytoskeleton</location>
        <location evidence="4">Cilium axoneme</location>
    </subcellularLocation>
</comment>
<dbReference type="GO" id="GO:0005930">
    <property type="term" value="C:axoneme"/>
    <property type="evidence" value="ECO:0007669"/>
    <property type="project" value="UniProtKB-SubCell"/>
</dbReference>
<keyword evidence="4" id="KW-0282">Flagellum</keyword>
<keyword evidence="4" id="KW-0966">Cell projection</keyword>
<dbReference type="InterPro" id="IPR048256">
    <property type="entry name" value="Tektin-like"/>
</dbReference>
<proteinExistence type="inferred from homology"/>
<dbReference type="Proteomes" id="UP000230066">
    <property type="component" value="Unassembled WGS sequence"/>
</dbReference>
<comment type="caution">
    <text evidence="6">The sequence shown here is derived from an EMBL/GenBank/DDBJ whole genome shotgun (WGS) entry which is preliminary data.</text>
</comment>
<evidence type="ECO:0000256" key="4">
    <source>
        <dbReference type="RuleBase" id="RU367040"/>
    </source>
</evidence>
<gene>
    <name evidence="6" type="ORF">D915_008401</name>
</gene>
<organism evidence="6 7">
    <name type="scientific">Fasciola hepatica</name>
    <name type="common">Liver fluke</name>
    <dbReference type="NCBI Taxonomy" id="6192"/>
    <lineage>
        <taxon>Eukaryota</taxon>
        <taxon>Metazoa</taxon>
        <taxon>Spiralia</taxon>
        <taxon>Lophotrochozoa</taxon>
        <taxon>Platyhelminthes</taxon>
        <taxon>Trematoda</taxon>
        <taxon>Digenea</taxon>
        <taxon>Plagiorchiida</taxon>
        <taxon>Echinostomata</taxon>
        <taxon>Echinostomatoidea</taxon>
        <taxon>Fasciolidae</taxon>
        <taxon>Fasciola</taxon>
    </lineage>
</organism>
<keyword evidence="3 5" id="KW-0175">Coiled coil</keyword>
<dbReference type="GO" id="GO:0060294">
    <property type="term" value="P:cilium movement involved in cell motility"/>
    <property type="evidence" value="ECO:0007669"/>
    <property type="project" value="UniProtKB-UniRule"/>
</dbReference>
<evidence type="ECO:0000256" key="2">
    <source>
        <dbReference type="ARBA" id="ARBA00022490"/>
    </source>
</evidence>
<evidence type="ECO:0000256" key="1">
    <source>
        <dbReference type="ARBA" id="ARBA00007209"/>
    </source>
</evidence>
<dbReference type="GO" id="GO:0005634">
    <property type="term" value="C:nucleus"/>
    <property type="evidence" value="ECO:0007669"/>
    <property type="project" value="TreeGrafter"/>
</dbReference>
<protein>
    <recommendedName>
        <fullName evidence="4">Tektin</fullName>
    </recommendedName>
</protein>
<evidence type="ECO:0000256" key="3">
    <source>
        <dbReference type="ARBA" id="ARBA00023054"/>
    </source>
</evidence>
<evidence type="ECO:0000256" key="5">
    <source>
        <dbReference type="SAM" id="Coils"/>
    </source>
</evidence>
<feature type="coiled-coil region" evidence="5">
    <location>
        <begin position="299"/>
        <end position="340"/>
    </location>
</feature>
<name>A0A4E0QZD6_FASHE</name>
<dbReference type="GO" id="GO:0060271">
    <property type="term" value="P:cilium assembly"/>
    <property type="evidence" value="ECO:0007669"/>
    <property type="project" value="UniProtKB-UniRule"/>
</dbReference>
<keyword evidence="2" id="KW-0963">Cytoplasm</keyword>
<dbReference type="InterPro" id="IPR000435">
    <property type="entry name" value="Tektins"/>
</dbReference>
<dbReference type="EMBL" id="JXXN02004086">
    <property type="protein sequence ID" value="THD20889.1"/>
    <property type="molecule type" value="Genomic_DNA"/>
</dbReference>
<dbReference type="PANTHER" id="PTHR19960">
    <property type="entry name" value="TEKTIN"/>
    <property type="match status" value="1"/>
</dbReference>
<keyword evidence="4" id="KW-0969">Cilium</keyword>
<evidence type="ECO:0000313" key="7">
    <source>
        <dbReference type="Proteomes" id="UP000230066"/>
    </source>
</evidence>
<sequence length="445" mass="51010">MYCSDTKTLTDLKIPPEDYPCVPESVYKANAGIPVGLSTVGYRANKFSPKEAAELRDERYEQSNQNVNISQRIRGDSNDLIAETSALSNKNMDSLTQRLKERLKDTNFWKTELEREIADVLSVTDKLVLRKRELENALAALDETVHGCTDGLNARRRHYGEDLQQDDVEGQLIKELDVLNKAAALFRKSIDQCENQIKRNRDIKQDLEMIWSDKLEAGELLSQAGKLDINSVDKQFYAGEARRFPKAAMSTVESWAQHTHDAILRAEHERMATEELLTLTQNILHDASEDITHQKDTVNSALQKHLTKLEAELQTYKNKLKETVDEISEAEKTIEKLRFAISDKNNYIKLVQTRMHLHNQRPGVEMARDPPQKAMLDELVDLEKSVDRLSDQMIVAENNLKRLQDSQVMLEKQVQLKMNSIQIDHDHLTRHRAAIPNTIRLQGHL</sequence>
<accession>A0A4E0QZD6</accession>